<dbReference type="SUPFAM" id="SSF54909">
    <property type="entry name" value="Dimeric alpha+beta barrel"/>
    <property type="match status" value="1"/>
</dbReference>
<dbReference type="EMBL" id="UINC01102288">
    <property type="protein sequence ID" value="SVC63793.1"/>
    <property type="molecule type" value="Genomic_DNA"/>
</dbReference>
<organism evidence="2">
    <name type="scientific">marine metagenome</name>
    <dbReference type="NCBI Taxonomy" id="408172"/>
    <lineage>
        <taxon>unclassified sequences</taxon>
        <taxon>metagenomes</taxon>
        <taxon>ecological metagenomes</taxon>
    </lineage>
</organism>
<dbReference type="Gene3D" id="3.30.70.100">
    <property type="match status" value="1"/>
</dbReference>
<feature type="domain" description="NIPSNAP" evidence="1">
    <location>
        <begin position="8"/>
        <end position="85"/>
    </location>
</feature>
<accession>A0A382NRI7</accession>
<dbReference type="InterPro" id="IPR012577">
    <property type="entry name" value="NIPSNAP"/>
</dbReference>
<evidence type="ECO:0000313" key="2">
    <source>
        <dbReference type="EMBL" id="SVC63793.1"/>
    </source>
</evidence>
<dbReference type="AlphaFoldDB" id="A0A382NRI7"/>
<dbReference type="InterPro" id="IPR011008">
    <property type="entry name" value="Dimeric_a/b-barrel"/>
</dbReference>
<sequence length="99" mass="11013">MFISNWIFRSAPGTQAQVLEDSQDYKRLWEKHGANECHLFTIQGGDMGCMSFIAQFDSAEAFGKTNDSIAVDPEFQALVAKTASLGGQWVRHNLARAVF</sequence>
<evidence type="ECO:0000259" key="1">
    <source>
        <dbReference type="Pfam" id="PF07978"/>
    </source>
</evidence>
<reference evidence="2" key="1">
    <citation type="submission" date="2018-05" db="EMBL/GenBank/DDBJ databases">
        <authorList>
            <person name="Lanie J.A."/>
            <person name="Ng W.-L."/>
            <person name="Kazmierczak K.M."/>
            <person name="Andrzejewski T.M."/>
            <person name="Davidsen T.M."/>
            <person name="Wayne K.J."/>
            <person name="Tettelin H."/>
            <person name="Glass J.I."/>
            <person name="Rusch D."/>
            <person name="Podicherti R."/>
            <person name="Tsui H.-C.T."/>
            <person name="Winkler M.E."/>
        </authorList>
    </citation>
    <scope>NUCLEOTIDE SEQUENCE</scope>
</reference>
<name>A0A382NRI7_9ZZZZ</name>
<dbReference type="Pfam" id="PF07978">
    <property type="entry name" value="NIPSNAP"/>
    <property type="match status" value="1"/>
</dbReference>
<gene>
    <name evidence="2" type="ORF">METZ01_LOCUS316647</name>
</gene>
<proteinExistence type="predicted"/>
<protein>
    <recommendedName>
        <fullName evidence="1">NIPSNAP domain-containing protein</fullName>
    </recommendedName>
</protein>